<keyword evidence="1" id="KW-0472">Membrane</keyword>
<organism evidence="2 3">
    <name type="scientific">Aureliella helgolandensis</name>
    <dbReference type="NCBI Taxonomy" id="2527968"/>
    <lineage>
        <taxon>Bacteria</taxon>
        <taxon>Pseudomonadati</taxon>
        <taxon>Planctomycetota</taxon>
        <taxon>Planctomycetia</taxon>
        <taxon>Pirellulales</taxon>
        <taxon>Pirellulaceae</taxon>
        <taxon>Aureliella</taxon>
    </lineage>
</organism>
<gene>
    <name evidence="2" type="ORF">Q31a_03430</name>
</gene>
<keyword evidence="1" id="KW-1133">Transmembrane helix</keyword>
<sequence length="64" mass="7202">MVVNMSIGYLLLYLPLLVAVSCVIGATRHEVPRLIVEQTVRNALWITSFMLGIYVVLQVVSWLV</sequence>
<dbReference type="EMBL" id="CP036298">
    <property type="protein sequence ID" value="QDV22064.1"/>
    <property type="molecule type" value="Genomic_DNA"/>
</dbReference>
<dbReference type="KEGG" id="ahel:Q31a_03430"/>
<dbReference type="OrthoDB" id="290340at2"/>
<evidence type="ECO:0000313" key="3">
    <source>
        <dbReference type="Proteomes" id="UP000318017"/>
    </source>
</evidence>
<evidence type="ECO:0000313" key="2">
    <source>
        <dbReference type="EMBL" id="QDV22064.1"/>
    </source>
</evidence>
<reference evidence="2 3" key="1">
    <citation type="submission" date="2019-02" db="EMBL/GenBank/DDBJ databases">
        <title>Deep-cultivation of Planctomycetes and their phenomic and genomic characterization uncovers novel biology.</title>
        <authorList>
            <person name="Wiegand S."/>
            <person name="Jogler M."/>
            <person name="Boedeker C."/>
            <person name="Pinto D."/>
            <person name="Vollmers J."/>
            <person name="Rivas-Marin E."/>
            <person name="Kohn T."/>
            <person name="Peeters S.H."/>
            <person name="Heuer A."/>
            <person name="Rast P."/>
            <person name="Oberbeckmann S."/>
            <person name="Bunk B."/>
            <person name="Jeske O."/>
            <person name="Meyerdierks A."/>
            <person name="Storesund J.E."/>
            <person name="Kallscheuer N."/>
            <person name="Luecker S."/>
            <person name="Lage O.M."/>
            <person name="Pohl T."/>
            <person name="Merkel B.J."/>
            <person name="Hornburger P."/>
            <person name="Mueller R.-W."/>
            <person name="Bruemmer F."/>
            <person name="Labrenz M."/>
            <person name="Spormann A.M."/>
            <person name="Op den Camp H."/>
            <person name="Overmann J."/>
            <person name="Amann R."/>
            <person name="Jetten M.S.M."/>
            <person name="Mascher T."/>
            <person name="Medema M.H."/>
            <person name="Devos D.P."/>
            <person name="Kaster A.-K."/>
            <person name="Ovreas L."/>
            <person name="Rohde M."/>
            <person name="Galperin M.Y."/>
            <person name="Jogler C."/>
        </authorList>
    </citation>
    <scope>NUCLEOTIDE SEQUENCE [LARGE SCALE GENOMIC DNA]</scope>
    <source>
        <strain evidence="2 3">Q31a</strain>
    </source>
</reference>
<dbReference type="RefSeq" id="WP_145073013.1">
    <property type="nucleotide sequence ID" value="NZ_CP036298.1"/>
</dbReference>
<accession>A0A518G0M2</accession>
<dbReference type="Proteomes" id="UP000318017">
    <property type="component" value="Chromosome"/>
</dbReference>
<protein>
    <submittedName>
        <fullName evidence="2">Uncharacterized protein</fullName>
    </submittedName>
</protein>
<keyword evidence="1" id="KW-0812">Transmembrane</keyword>
<feature type="transmembrane region" description="Helical" evidence="1">
    <location>
        <begin position="39"/>
        <end position="63"/>
    </location>
</feature>
<dbReference type="AlphaFoldDB" id="A0A518G0M2"/>
<keyword evidence="3" id="KW-1185">Reference proteome</keyword>
<feature type="transmembrane region" description="Helical" evidence="1">
    <location>
        <begin position="6"/>
        <end position="27"/>
    </location>
</feature>
<proteinExistence type="predicted"/>
<name>A0A518G0M2_9BACT</name>
<evidence type="ECO:0000256" key="1">
    <source>
        <dbReference type="SAM" id="Phobius"/>
    </source>
</evidence>